<name>A0A837G7H7_9VIBR</name>
<dbReference type="SUPFAM" id="SSF55895">
    <property type="entry name" value="Ribonuclease Rh-like"/>
    <property type="match status" value="1"/>
</dbReference>
<sequence>MSRFNLRGVQWHWLLTVLLISTLGAPIAKGAPQAVNGTFVASQACPAYQSKNKQTNPGQWMTQPQRQYAIHEIIGSPSLSWVRITVPGAEPALRWVAATCGEANYQVRGTEERDALNAFCRTPGMATSYVFAVSWQPGFCQTVPQYDPKQKPECEVRDDSVGFARHFVIHGLWPNHPKCDGQGQRPWYGYCGEVKGKPAKNPNAPTFCDYPPIELSEDVRRQLGQAMPSAKYGSCLQRHEWHNHGTCQTVWSPDGYYHQSMRLLDQINTSSFAHFVRTHIGQEVAVVDLRAAWQAAFGQDTDQQLKLQCRPHAQRSYLTELQIALPLEVEKETELAALLQMVPQGQFEQGKCGKKVYIDPIGR</sequence>
<dbReference type="Gene3D" id="3.90.730.10">
    <property type="entry name" value="Ribonuclease T2-like"/>
    <property type="match status" value="1"/>
</dbReference>
<organism evidence="3">
    <name type="scientific">Vibrio coralliilyticus</name>
    <dbReference type="NCBI Taxonomy" id="190893"/>
    <lineage>
        <taxon>Bacteria</taxon>
        <taxon>Pseudomonadati</taxon>
        <taxon>Pseudomonadota</taxon>
        <taxon>Gammaproteobacteria</taxon>
        <taxon>Vibrionales</taxon>
        <taxon>Vibrionaceae</taxon>
        <taxon>Vibrio</taxon>
    </lineage>
</organism>
<evidence type="ECO:0000256" key="2">
    <source>
        <dbReference type="RuleBase" id="RU004328"/>
    </source>
</evidence>
<dbReference type="GO" id="GO:0003723">
    <property type="term" value="F:RNA binding"/>
    <property type="evidence" value="ECO:0007669"/>
    <property type="project" value="InterPro"/>
</dbReference>
<dbReference type="InterPro" id="IPR001568">
    <property type="entry name" value="RNase_T2-like"/>
</dbReference>
<proteinExistence type="inferred from homology"/>
<comment type="similarity">
    <text evidence="1 2">Belongs to the RNase T2 family.</text>
</comment>
<dbReference type="InterPro" id="IPR036430">
    <property type="entry name" value="RNase_T2-like_sf"/>
</dbReference>
<dbReference type="GO" id="GO:0033897">
    <property type="term" value="F:ribonuclease T2 activity"/>
    <property type="evidence" value="ECO:0007669"/>
    <property type="project" value="InterPro"/>
</dbReference>
<evidence type="ECO:0000313" key="3">
    <source>
        <dbReference type="EMBL" id="KJY74874.1"/>
    </source>
</evidence>
<dbReference type="InterPro" id="IPR018188">
    <property type="entry name" value="RNase_T2_His_AS_1"/>
</dbReference>
<accession>A0A837G7H7</accession>
<dbReference type="PANTHER" id="PTHR11240">
    <property type="entry name" value="RIBONUCLEASE T2"/>
    <property type="match status" value="1"/>
</dbReference>
<dbReference type="AlphaFoldDB" id="A0A837G7H7"/>
<dbReference type="Pfam" id="PF00445">
    <property type="entry name" value="Ribonuclease_T2"/>
    <property type="match status" value="1"/>
</dbReference>
<gene>
    <name evidence="3" type="ORF">TW71_07950</name>
</gene>
<reference evidence="3" key="1">
    <citation type="journal article" date="2015" name="BMC Genomics">
        <title>Genome mining reveals unlocked bioactive potential of marine Gram-negative bacteria.</title>
        <authorList>
            <person name="Machado H."/>
            <person name="Sonnenschein E.C."/>
            <person name="Melchiorsen J."/>
            <person name="Gram L."/>
        </authorList>
    </citation>
    <scope>NUCLEOTIDE SEQUENCE</scope>
    <source>
        <strain evidence="3">S2052</strain>
    </source>
</reference>
<comment type="caution">
    <text evidence="3">The sequence shown here is derived from an EMBL/GenBank/DDBJ whole genome shotgun (WGS) entry which is preliminary data.</text>
</comment>
<dbReference type="EMBL" id="JXXR01000008">
    <property type="protein sequence ID" value="KJY74874.1"/>
    <property type="molecule type" value="Genomic_DNA"/>
</dbReference>
<protein>
    <submittedName>
        <fullName evidence="3">Ribonuclease T2 family protein</fullName>
    </submittedName>
</protein>
<dbReference type="GO" id="GO:0006401">
    <property type="term" value="P:RNA catabolic process"/>
    <property type="evidence" value="ECO:0007669"/>
    <property type="project" value="UniProtKB-ARBA"/>
</dbReference>
<dbReference type="PANTHER" id="PTHR11240:SF22">
    <property type="entry name" value="RIBONUCLEASE T2"/>
    <property type="match status" value="1"/>
</dbReference>
<dbReference type="PROSITE" id="PS00530">
    <property type="entry name" value="RNASE_T2_1"/>
    <property type="match status" value="1"/>
</dbReference>
<evidence type="ECO:0000256" key="1">
    <source>
        <dbReference type="ARBA" id="ARBA00007469"/>
    </source>
</evidence>